<accession>A0A1Q9CKY3</accession>
<dbReference type="GO" id="GO:0005794">
    <property type="term" value="C:Golgi apparatus"/>
    <property type="evidence" value="ECO:0007669"/>
    <property type="project" value="TreeGrafter"/>
</dbReference>
<dbReference type="Proteomes" id="UP000186817">
    <property type="component" value="Unassembled WGS sequence"/>
</dbReference>
<dbReference type="PANTHER" id="PTHR11675:SF43">
    <property type="entry name" value="POLYPEPTIDE N-ACETYLGALACTOSAMINYLTRANSFERASE 1"/>
    <property type="match status" value="1"/>
</dbReference>
<dbReference type="InterPro" id="IPR009091">
    <property type="entry name" value="RCC1/BLIP-II"/>
</dbReference>
<organism evidence="3 4">
    <name type="scientific">Symbiodinium microadriaticum</name>
    <name type="common">Dinoflagellate</name>
    <name type="synonym">Zooxanthella microadriatica</name>
    <dbReference type="NCBI Taxonomy" id="2951"/>
    <lineage>
        <taxon>Eukaryota</taxon>
        <taxon>Sar</taxon>
        <taxon>Alveolata</taxon>
        <taxon>Dinophyceae</taxon>
        <taxon>Suessiales</taxon>
        <taxon>Symbiodiniaceae</taxon>
        <taxon>Symbiodinium</taxon>
    </lineage>
</organism>
<feature type="domain" description="Ubiquitin-like" evidence="2">
    <location>
        <begin position="3"/>
        <end position="76"/>
    </location>
</feature>
<proteinExistence type="predicted"/>
<dbReference type="InterPro" id="IPR029071">
    <property type="entry name" value="Ubiquitin-like_domsf"/>
</dbReference>
<reference evidence="3 4" key="1">
    <citation type="submission" date="2016-02" db="EMBL/GenBank/DDBJ databases">
        <title>Genome analysis of coral dinoflagellate symbionts highlights evolutionary adaptations to a symbiotic lifestyle.</title>
        <authorList>
            <person name="Aranda M."/>
            <person name="Li Y."/>
            <person name="Liew Y.J."/>
            <person name="Baumgarten S."/>
            <person name="Simakov O."/>
            <person name="Wilson M."/>
            <person name="Piel J."/>
            <person name="Ashoor H."/>
            <person name="Bougouffa S."/>
            <person name="Bajic V.B."/>
            <person name="Ryu T."/>
            <person name="Ravasi T."/>
            <person name="Bayer T."/>
            <person name="Micklem G."/>
            <person name="Kim H."/>
            <person name="Bhak J."/>
            <person name="Lajeunesse T.C."/>
            <person name="Voolstra C.R."/>
        </authorList>
    </citation>
    <scope>NUCLEOTIDE SEQUENCE [LARGE SCALE GENOMIC DNA]</scope>
    <source>
        <strain evidence="3 4">CCMP2467</strain>
    </source>
</reference>
<sequence length="459" mass="49050">MAIGVEVRLLSGKRASVEVEAEASVDSLRRHAHSALLVPGRGRLVSSSGEVLDGTQTIKRAKLMSGAVLTLHVAQTQLIACKNNPVSSSFAAILGDGSVVCWGRVDNSPVQHLLKNVQQIQVAGHAFAAILGDGSVVTWGSTLRAIRAIVLQQQLRDVQQIQASYAAFAAILGDGTAVTWGEADNGGDSSAIQDQLRAVQQIQASQAAFAAVLRNGSVVTWGRADHGGDSNAVRDQLRDVQQIQASVGAFAAILADGTVVAWGDAAQGGDSSAVQDQLHDVQQIQASRAAFAAVLRNGSVVTWGNAGVGGDSSAVQDRLRDVYRTFPTKGIVRRETHDGIVGARNRGVKEARYPIIVILDSHVEVTPGWLEPLVARIHEDRKRVIVFIGAAADPELDLLEKDVDKKDYFFELGGYDPEIRYYGAEHVEMSFRIWMCGGSMEVAPCSNVGHIYRPLAVEL</sequence>
<dbReference type="PANTHER" id="PTHR11675">
    <property type="entry name" value="N-ACETYLGALACTOSAMINYLTRANSFERASE"/>
    <property type="match status" value="1"/>
</dbReference>
<dbReference type="Pfam" id="PF00535">
    <property type="entry name" value="Glycos_transf_2"/>
    <property type="match status" value="1"/>
</dbReference>
<name>A0A1Q9CKY3_SYMMI</name>
<dbReference type="GO" id="GO:0006493">
    <property type="term" value="P:protein O-linked glycosylation"/>
    <property type="evidence" value="ECO:0007669"/>
    <property type="project" value="TreeGrafter"/>
</dbReference>
<keyword evidence="4" id="KW-1185">Reference proteome</keyword>
<evidence type="ECO:0000259" key="2">
    <source>
        <dbReference type="PROSITE" id="PS50053"/>
    </source>
</evidence>
<dbReference type="InterPro" id="IPR029044">
    <property type="entry name" value="Nucleotide-diphossugar_trans"/>
</dbReference>
<gene>
    <name evidence="3" type="primary">gly-3</name>
    <name evidence="3" type="ORF">AK812_SmicGene35641</name>
</gene>
<protein>
    <submittedName>
        <fullName evidence="3">Polypeptide N-acetylgalactosaminyltransferase 3</fullName>
    </submittedName>
</protein>
<evidence type="ECO:0000313" key="4">
    <source>
        <dbReference type="Proteomes" id="UP000186817"/>
    </source>
</evidence>
<comment type="caution">
    <text evidence="3">The sequence shown here is derived from an EMBL/GenBank/DDBJ whole genome shotgun (WGS) entry which is preliminary data.</text>
</comment>
<dbReference type="EMBL" id="LSRX01001106">
    <property type="protein sequence ID" value="OLP83584.1"/>
    <property type="molecule type" value="Genomic_DNA"/>
</dbReference>
<dbReference type="InterPro" id="IPR001173">
    <property type="entry name" value="Glyco_trans_2-like"/>
</dbReference>
<keyword evidence="1" id="KW-1015">Disulfide bond</keyword>
<dbReference type="InterPro" id="IPR000626">
    <property type="entry name" value="Ubiquitin-like_dom"/>
</dbReference>
<evidence type="ECO:0000313" key="3">
    <source>
        <dbReference type="EMBL" id="OLP83584.1"/>
    </source>
</evidence>
<dbReference type="PROSITE" id="PS50053">
    <property type="entry name" value="UBIQUITIN_2"/>
    <property type="match status" value="1"/>
</dbReference>
<dbReference type="GO" id="GO:0004653">
    <property type="term" value="F:polypeptide N-acetylgalactosaminyltransferase activity"/>
    <property type="evidence" value="ECO:0007669"/>
    <property type="project" value="TreeGrafter"/>
</dbReference>
<dbReference type="SUPFAM" id="SSF53448">
    <property type="entry name" value="Nucleotide-diphospho-sugar transferases"/>
    <property type="match status" value="1"/>
</dbReference>
<dbReference type="Gene3D" id="2.130.10.30">
    <property type="entry name" value="Regulator of chromosome condensation 1/beta-lactamase-inhibitor protein II"/>
    <property type="match status" value="1"/>
</dbReference>
<dbReference type="SUPFAM" id="SSF50985">
    <property type="entry name" value="RCC1/BLIP-II"/>
    <property type="match status" value="1"/>
</dbReference>
<keyword evidence="3" id="KW-0808">Transferase</keyword>
<dbReference type="Gene3D" id="3.90.550.10">
    <property type="entry name" value="Spore Coat Polysaccharide Biosynthesis Protein SpsA, Chain A"/>
    <property type="match status" value="2"/>
</dbReference>
<dbReference type="AlphaFoldDB" id="A0A1Q9CKY3"/>
<dbReference type="OrthoDB" id="5370059at2759"/>
<evidence type="ECO:0000256" key="1">
    <source>
        <dbReference type="ARBA" id="ARBA00023157"/>
    </source>
</evidence>
<dbReference type="SUPFAM" id="SSF54236">
    <property type="entry name" value="Ubiquitin-like"/>
    <property type="match status" value="1"/>
</dbReference>